<proteinExistence type="predicted"/>
<dbReference type="AlphaFoldDB" id="A0AAW2F1C7"/>
<sequence length="73" mass="8292">MLILRDTVCLSPSVSFDNSKHPVELSKHALCVPTSPLCNCACNLPRNTTCIHRHYSHFRNKKKNSTGKKKKKK</sequence>
<keyword evidence="2" id="KW-1185">Reference proteome</keyword>
<gene>
    <name evidence="1" type="ORF">PUN28_013458</name>
</gene>
<organism evidence="1 2">
    <name type="scientific">Cardiocondyla obscurior</name>
    <dbReference type="NCBI Taxonomy" id="286306"/>
    <lineage>
        <taxon>Eukaryota</taxon>
        <taxon>Metazoa</taxon>
        <taxon>Ecdysozoa</taxon>
        <taxon>Arthropoda</taxon>
        <taxon>Hexapoda</taxon>
        <taxon>Insecta</taxon>
        <taxon>Pterygota</taxon>
        <taxon>Neoptera</taxon>
        <taxon>Endopterygota</taxon>
        <taxon>Hymenoptera</taxon>
        <taxon>Apocrita</taxon>
        <taxon>Aculeata</taxon>
        <taxon>Formicoidea</taxon>
        <taxon>Formicidae</taxon>
        <taxon>Myrmicinae</taxon>
        <taxon>Cardiocondyla</taxon>
    </lineage>
</organism>
<comment type="caution">
    <text evidence="1">The sequence shown here is derived from an EMBL/GenBank/DDBJ whole genome shotgun (WGS) entry which is preliminary data.</text>
</comment>
<dbReference type="EMBL" id="JADYXP020000014">
    <property type="protein sequence ID" value="KAL0109806.1"/>
    <property type="molecule type" value="Genomic_DNA"/>
</dbReference>
<evidence type="ECO:0000313" key="2">
    <source>
        <dbReference type="Proteomes" id="UP001430953"/>
    </source>
</evidence>
<reference evidence="1 2" key="1">
    <citation type="submission" date="2023-03" db="EMBL/GenBank/DDBJ databases">
        <title>High recombination rates correlate with genetic variation in Cardiocondyla obscurior ants.</title>
        <authorList>
            <person name="Errbii M."/>
        </authorList>
    </citation>
    <scope>NUCLEOTIDE SEQUENCE [LARGE SCALE GENOMIC DNA]</scope>
    <source>
        <strain evidence="1">Alpha-2009</strain>
        <tissue evidence="1">Whole body</tissue>
    </source>
</reference>
<protein>
    <submittedName>
        <fullName evidence="1">Uncharacterized protein</fullName>
    </submittedName>
</protein>
<accession>A0AAW2F1C7</accession>
<dbReference type="Proteomes" id="UP001430953">
    <property type="component" value="Unassembled WGS sequence"/>
</dbReference>
<evidence type="ECO:0000313" key="1">
    <source>
        <dbReference type="EMBL" id="KAL0109806.1"/>
    </source>
</evidence>
<name>A0AAW2F1C7_9HYME</name>